<feature type="region of interest" description="Disordered" evidence="1">
    <location>
        <begin position="60"/>
        <end position="94"/>
    </location>
</feature>
<dbReference type="Proteomes" id="UP000664521">
    <property type="component" value="Unassembled WGS sequence"/>
</dbReference>
<organism evidence="2 3">
    <name type="scientific">Heterodermia speciosa</name>
    <dbReference type="NCBI Taxonomy" id="116794"/>
    <lineage>
        <taxon>Eukaryota</taxon>
        <taxon>Fungi</taxon>
        <taxon>Dikarya</taxon>
        <taxon>Ascomycota</taxon>
        <taxon>Pezizomycotina</taxon>
        <taxon>Lecanoromycetes</taxon>
        <taxon>OSLEUM clade</taxon>
        <taxon>Lecanoromycetidae</taxon>
        <taxon>Caliciales</taxon>
        <taxon>Physciaceae</taxon>
        <taxon>Heterodermia</taxon>
    </lineage>
</organism>
<comment type="caution">
    <text evidence="2">The sequence shown here is derived from an EMBL/GenBank/DDBJ whole genome shotgun (WGS) entry which is preliminary data.</text>
</comment>
<proteinExistence type="predicted"/>
<protein>
    <submittedName>
        <fullName evidence="2">Uncharacterized protein</fullName>
    </submittedName>
</protein>
<reference evidence="2" key="1">
    <citation type="submission" date="2021-03" db="EMBL/GenBank/DDBJ databases">
        <authorList>
            <person name="Tagirdzhanova G."/>
        </authorList>
    </citation>
    <scope>NUCLEOTIDE SEQUENCE</scope>
</reference>
<evidence type="ECO:0000313" key="3">
    <source>
        <dbReference type="Proteomes" id="UP000664521"/>
    </source>
</evidence>
<feature type="compositionally biased region" description="Acidic residues" evidence="1">
    <location>
        <begin position="443"/>
        <end position="454"/>
    </location>
</feature>
<evidence type="ECO:0000256" key="1">
    <source>
        <dbReference type="SAM" id="MobiDB-lite"/>
    </source>
</evidence>
<dbReference type="EMBL" id="CAJPDS010000012">
    <property type="protein sequence ID" value="CAF9912842.1"/>
    <property type="molecule type" value="Genomic_DNA"/>
</dbReference>
<feature type="compositionally biased region" description="Low complexity" evidence="1">
    <location>
        <begin position="262"/>
        <end position="271"/>
    </location>
</feature>
<evidence type="ECO:0000313" key="2">
    <source>
        <dbReference type="EMBL" id="CAF9912842.1"/>
    </source>
</evidence>
<dbReference type="AlphaFoldDB" id="A0A8H3EYY6"/>
<name>A0A8H3EYY6_9LECA</name>
<feature type="compositionally biased region" description="Low complexity" evidence="1">
    <location>
        <begin position="120"/>
        <end position="147"/>
    </location>
</feature>
<accession>A0A8H3EYY6</accession>
<feature type="compositionally biased region" description="Basic and acidic residues" evidence="1">
    <location>
        <begin position="158"/>
        <end position="172"/>
    </location>
</feature>
<sequence>MENEHAVLIERVTEGFGALMEQVQALAARNDAQGQRLSQLNAEVRGHTIYDDESALLDGELGQRNGHSTPMPENARSPSNLGQKPGVWESGDLNTEERGKARLIAEGVQAWKKLTGQKVPDPTHAAAAAAAARSSTPTTVASSPPSTGECPDPTLRMDVNERKPRKDSEGTARRPGKQLQSPGHESLQLSENMSPARSRTNTGAAEKCPFASTFGSMPAGPPKIERPDPGTQRPESLPTPENSIKPIRSTTASKRRVSDALSSAPPSAGGSTSKCPIRFLDHYSPEEVAEYFKNHKHEIPRSHEVCVKRYQSNAESIRQLDAKYGNLVTMIQGLGAKHQSLLPDTTEDEDNSPALHGKSIEHIKTWAEGVQDGPEEALDITKPDSVSNPQRRQGETRETACDITEQADSREGRSHLPFNLKEIRVGESPSRLNGITVPMHFDGDDDGDSDDDGGGGDGKAYSQPPAEGRDSQTSLIQERPRQPRVGRQQPKMVFTGPVFIGYSPEQATTVLRQLGLKEKGEGLHRVSMGG</sequence>
<dbReference type="OrthoDB" id="5343576at2759"/>
<feature type="region of interest" description="Disordered" evidence="1">
    <location>
        <begin position="376"/>
        <end position="492"/>
    </location>
</feature>
<gene>
    <name evidence="2" type="ORF">HETSPECPRED_001217</name>
</gene>
<feature type="compositionally biased region" description="Polar residues" evidence="1">
    <location>
        <begin position="178"/>
        <end position="203"/>
    </location>
</feature>
<keyword evidence="3" id="KW-1185">Reference proteome</keyword>
<feature type="region of interest" description="Disordered" evidence="1">
    <location>
        <begin position="116"/>
        <end position="275"/>
    </location>
</feature>